<dbReference type="Pfam" id="PF11292">
    <property type="entry name" value="DUF3093"/>
    <property type="match status" value="1"/>
</dbReference>
<dbReference type="RefSeq" id="WP_382395155.1">
    <property type="nucleotide sequence ID" value="NZ_JBHTCQ010000002.1"/>
</dbReference>
<protein>
    <submittedName>
        <fullName evidence="2">DUF3093 domain-containing protein</fullName>
    </submittedName>
</protein>
<keyword evidence="1" id="KW-0812">Transmembrane</keyword>
<keyword evidence="1" id="KW-1133">Transmembrane helix</keyword>
<dbReference type="EMBL" id="JBHTCQ010000002">
    <property type="protein sequence ID" value="MFC7406107.1"/>
    <property type="molecule type" value="Genomic_DNA"/>
</dbReference>
<keyword evidence="1" id="KW-0472">Membrane</keyword>
<feature type="transmembrane region" description="Helical" evidence="1">
    <location>
        <begin position="37"/>
        <end position="57"/>
    </location>
</feature>
<dbReference type="InterPro" id="IPR021443">
    <property type="entry name" value="DUF3093"/>
</dbReference>
<dbReference type="Proteomes" id="UP001596455">
    <property type="component" value="Unassembled WGS sequence"/>
</dbReference>
<comment type="caution">
    <text evidence="2">The sequence shown here is derived from an EMBL/GenBank/DDBJ whole genome shotgun (WGS) entry which is preliminary data.</text>
</comment>
<evidence type="ECO:0000313" key="3">
    <source>
        <dbReference type="Proteomes" id="UP001596455"/>
    </source>
</evidence>
<name>A0ABW2QBH1_9MICO</name>
<evidence type="ECO:0000256" key="1">
    <source>
        <dbReference type="SAM" id="Phobius"/>
    </source>
</evidence>
<reference evidence="3" key="1">
    <citation type="journal article" date="2019" name="Int. J. Syst. Evol. Microbiol.">
        <title>The Global Catalogue of Microorganisms (GCM) 10K type strain sequencing project: providing services to taxonomists for standard genome sequencing and annotation.</title>
        <authorList>
            <consortium name="The Broad Institute Genomics Platform"/>
            <consortium name="The Broad Institute Genome Sequencing Center for Infectious Disease"/>
            <person name="Wu L."/>
            <person name="Ma J."/>
        </authorList>
    </citation>
    <scope>NUCLEOTIDE SEQUENCE [LARGE SCALE GENOMIC DNA]</scope>
    <source>
        <strain evidence="3">JCM 1490</strain>
    </source>
</reference>
<proteinExistence type="predicted"/>
<keyword evidence="3" id="KW-1185">Reference proteome</keyword>
<accession>A0ABW2QBH1</accession>
<organism evidence="2 3">
    <name type="scientific">Georgenia alba</name>
    <dbReference type="NCBI Taxonomy" id="2233858"/>
    <lineage>
        <taxon>Bacteria</taxon>
        <taxon>Bacillati</taxon>
        <taxon>Actinomycetota</taxon>
        <taxon>Actinomycetes</taxon>
        <taxon>Micrococcales</taxon>
        <taxon>Bogoriellaceae</taxon>
        <taxon>Georgenia</taxon>
    </lineage>
</organism>
<feature type="transmembrane region" description="Helical" evidence="1">
    <location>
        <begin position="12"/>
        <end position="31"/>
    </location>
</feature>
<evidence type="ECO:0000313" key="2">
    <source>
        <dbReference type="EMBL" id="MFC7406107.1"/>
    </source>
</evidence>
<gene>
    <name evidence="2" type="ORF">ACFQQL_13375</name>
</gene>
<sequence>MTSADAFRERLLPSAGVHLLSVLAGGAGALAGSYWGGWAAVTVGVVAAVLVSAGLSLTAPVVSVVPTGDPADGAPADAPRLSAGDAVIPLDALGAAEEVDAEGIRRLLGPEADARAYVCHRSWVRSAVRFEVTDERDATPYWLVCTRRPAQLIAATGRREAGA</sequence>